<dbReference type="GO" id="GO:0005634">
    <property type="term" value="C:nucleus"/>
    <property type="evidence" value="ECO:0007669"/>
    <property type="project" value="UniProtKB-SubCell"/>
</dbReference>
<dbReference type="Pfam" id="PF13359">
    <property type="entry name" value="DDE_Tnp_4"/>
    <property type="match status" value="1"/>
</dbReference>
<organism evidence="9 10">
    <name type="scientific">Hibiscus trionum</name>
    <name type="common">Flower of an hour</name>
    <dbReference type="NCBI Taxonomy" id="183268"/>
    <lineage>
        <taxon>Eukaryota</taxon>
        <taxon>Viridiplantae</taxon>
        <taxon>Streptophyta</taxon>
        <taxon>Embryophyta</taxon>
        <taxon>Tracheophyta</taxon>
        <taxon>Spermatophyta</taxon>
        <taxon>Magnoliopsida</taxon>
        <taxon>eudicotyledons</taxon>
        <taxon>Gunneridae</taxon>
        <taxon>Pentapetalae</taxon>
        <taxon>rosids</taxon>
        <taxon>malvids</taxon>
        <taxon>Malvales</taxon>
        <taxon>Malvaceae</taxon>
        <taxon>Malvoideae</taxon>
        <taxon>Hibiscus</taxon>
    </lineage>
</organism>
<dbReference type="GO" id="GO:0004518">
    <property type="term" value="F:nuclease activity"/>
    <property type="evidence" value="ECO:0007669"/>
    <property type="project" value="UniProtKB-KW"/>
</dbReference>
<evidence type="ECO:0000256" key="5">
    <source>
        <dbReference type="ARBA" id="ARBA00022723"/>
    </source>
</evidence>
<keyword evidence="10" id="KW-1185">Reference proteome</keyword>
<dbReference type="AlphaFoldDB" id="A0A9W7MRW0"/>
<evidence type="ECO:0000259" key="8">
    <source>
        <dbReference type="Pfam" id="PF13359"/>
    </source>
</evidence>
<dbReference type="GO" id="GO:0016787">
    <property type="term" value="F:hydrolase activity"/>
    <property type="evidence" value="ECO:0007669"/>
    <property type="project" value="UniProtKB-KW"/>
</dbReference>
<dbReference type="InterPro" id="IPR045249">
    <property type="entry name" value="HARBI1-like"/>
</dbReference>
<comment type="caution">
    <text evidence="9">The sequence shown here is derived from an EMBL/GenBank/DDBJ whole genome shotgun (WGS) entry which is preliminary data.</text>
</comment>
<evidence type="ECO:0000256" key="2">
    <source>
        <dbReference type="ARBA" id="ARBA00004123"/>
    </source>
</evidence>
<feature type="domain" description="DDE Tnp4" evidence="8">
    <location>
        <begin position="11"/>
        <end position="90"/>
    </location>
</feature>
<evidence type="ECO:0000256" key="6">
    <source>
        <dbReference type="ARBA" id="ARBA00022801"/>
    </source>
</evidence>
<evidence type="ECO:0000256" key="1">
    <source>
        <dbReference type="ARBA" id="ARBA00001968"/>
    </source>
</evidence>
<name>A0A9W7MRW0_HIBTR</name>
<dbReference type="GO" id="GO:0046872">
    <property type="term" value="F:metal ion binding"/>
    <property type="evidence" value="ECO:0007669"/>
    <property type="project" value="UniProtKB-KW"/>
</dbReference>
<gene>
    <name evidence="9" type="ORF">HRI_004370800</name>
</gene>
<accession>A0A9W7MRW0</accession>
<keyword evidence="7" id="KW-0539">Nucleus</keyword>
<dbReference type="EMBL" id="BSYR01000047">
    <property type="protein sequence ID" value="GMJ07016.1"/>
    <property type="molecule type" value="Genomic_DNA"/>
</dbReference>
<keyword evidence="4" id="KW-0540">Nuclease</keyword>
<protein>
    <recommendedName>
        <fullName evidence="8">DDE Tnp4 domain-containing protein</fullName>
    </recommendedName>
</protein>
<proteinExistence type="inferred from homology"/>
<keyword evidence="5" id="KW-0479">Metal-binding</keyword>
<dbReference type="Proteomes" id="UP001165190">
    <property type="component" value="Unassembled WGS sequence"/>
</dbReference>
<sequence length="90" mass="10363">MPHFEDCIRAIDGTHIDVILREEDQLRYRGRIETPTINVLAACDFDLLFTYVLNGQKGSAHDSRNFLDTINNSNLNFLKPLSGKYYLTDK</sequence>
<evidence type="ECO:0000256" key="4">
    <source>
        <dbReference type="ARBA" id="ARBA00022722"/>
    </source>
</evidence>
<evidence type="ECO:0000313" key="9">
    <source>
        <dbReference type="EMBL" id="GMJ07016.1"/>
    </source>
</evidence>
<evidence type="ECO:0000256" key="3">
    <source>
        <dbReference type="ARBA" id="ARBA00006958"/>
    </source>
</evidence>
<dbReference type="OrthoDB" id="1305474at2759"/>
<evidence type="ECO:0000313" key="10">
    <source>
        <dbReference type="Proteomes" id="UP001165190"/>
    </source>
</evidence>
<evidence type="ECO:0000256" key="7">
    <source>
        <dbReference type="ARBA" id="ARBA00023242"/>
    </source>
</evidence>
<comment type="cofactor">
    <cofactor evidence="1">
        <name>a divalent metal cation</name>
        <dbReference type="ChEBI" id="CHEBI:60240"/>
    </cofactor>
</comment>
<dbReference type="PANTHER" id="PTHR22930:SF221">
    <property type="entry name" value="NUCLEASE HARBI1"/>
    <property type="match status" value="1"/>
</dbReference>
<dbReference type="PANTHER" id="PTHR22930">
    <property type="match status" value="1"/>
</dbReference>
<dbReference type="InterPro" id="IPR027806">
    <property type="entry name" value="HARBI1_dom"/>
</dbReference>
<keyword evidence="6" id="KW-0378">Hydrolase</keyword>
<comment type="similarity">
    <text evidence="3">Belongs to the HARBI1 family.</text>
</comment>
<comment type="subcellular location">
    <subcellularLocation>
        <location evidence="2">Nucleus</location>
    </subcellularLocation>
</comment>
<reference evidence="9" key="1">
    <citation type="submission" date="2023-05" db="EMBL/GenBank/DDBJ databases">
        <title>Genome and transcriptome analyses reveal genes involved in the formation of fine ridges on petal epidermal cells in Hibiscus trionum.</title>
        <authorList>
            <person name="Koshimizu S."/>
            <person name="Masuda S."/>
            <person name="Ishii T."/>
            <person name="Shirasu K."/>
            <person name="Hoshino A."/>
            <person name="Arita M."/>
        </authorList>
    </citation>
    <scope>NUCLEOTIDE SEQUENCE</scope>
    <source>
        <strain evidence="9">Hamamatsu line</strain>
    </source>
</reference>